<keyword evidence="2" id="KW-0489">Methyltransferase</keyword>
<keyword evidence="3" id="KW-0808">Transferase</keyword>
<dbReference type="InterPro" id="IPR030380">
    <property type="entry name" value="SAM_MeTfrase_DRM"/>
</dbReference>
<dbReference type="PROSITE" id="PS51680">
    <property type="entry name" value="SAM_MT_DRM"/>
    <property type="match status" value="1"/>
</dbReference>
<proteinExistence type="predicted"/>
<evidence type="ECO:0000313" key="10">
    <source>
        <dbReference type="EMBL" id="PWA68187.1"/>
    </source>
</evidence>
<dbReference type="Proteomes" id="UP000245207">
    <property type="component" value="Unassembled WGS sequence"/>
</dbReference>
<dbReference type="PANTHER" id="PTHR23068:SF54">
    <property type="entry name" value="DNA (CYTOSINE-5-)-METHYLTRANSFERASE"/>
    <property type="match status" value="1"/>
</dbReference>
<feature type="region of interest" description="Disordered" evidence="8">
    <location>
        <begin position="129"/>
        <end position="151"/>
    </location>
</feature>
<keyword evidence="4" id="KW-0949">S-adenosyl-L-methionine</keyword>
<keyword evidence="6" id="KW-0238">DNA-binding</keyword>
<dbReference type="InterPro" id="IPR050390">
    <property type="entry name" value="C5-Methyltransferase"/>
</dbReference>
<evidence type="ECO:0000256" key="7">
    <source>
        <dbReference type="ARBA" id="ARBA00023242"/>
    </source>
</evidence>
<keyword evidence="5" id="KW-0677">Repeat</keyword>
<dbReference type="EMBL" id="PKPP01003686">
    <property type="protein sequence ID" value="PWA68187.1"/>
    <property type="molecule type" value="Genomic_DNA"/>
</dbReference>
<dbReference type="GO" id="GO:0005634">
    <property type="term" value="C:nucleus"/>
    <property type="evidence" value="ECO:0007669"/>
    <property type="project" value="UniProtKB-SubCell"/>
</dbReference>
<dbReference type="PANTHER" id="PTHR23068">
    <property type="entry name" value="DNA CYTOSINE-5- -METHYLTRANSFERASE 3-RELATED"/>
    <property type="match status" value="1"/>
</dbReference>
<name>A0A2U1N3X8_ARTAN</name>
<evidence type="ECO:0000256" key="6">
    <source>
        <dbReference type="ARBA" id="ARBA00023125"/>
    </source>
</evidence>
<sequence>MKLNQNFWIQSFSVLHKENEAIHNLPLENRLPILPFPPLTIFDALPETREWWPVWDKRQQLNCILTCQGSAPVTDRIRSTLENSNINEPSEEAKQYIMKQCKTWNMVWIGKNTVAPLEPDEIEQIMGYPRSHTRGPSKTERFKGLGNSFQV</sequence>
<keyword evidence="7" id="KW-0539">Nucleus</keyword>
<keyword evidence="11" id="KW-1185">Reference proteome</keyword>
<evidence type="ECO:0000259" key="9">
    <source>
        <dbReference type="PROSITE" id="PS51680"/>
    </source>
</evidence>
<dbReference type="GO" id="GO:0032259">
    <property type="term" value="P:methylation"/>
    <property type="evidence" value="ECO:0007669"/>
    <property type="project" value="UniProtKB-KW"/>
</dbReference>
<evidence type="ECO:0000256" key="3">
    <source>
        <dbReference type="ARBA" id="ARBA00022679"/>
    </source>
</evidence>
<comment type="subcellular location">
    <subcellularLocation>
        <location evidence="1">Nucleus</location>
    </subcellularLocation>
</comment>
<gene>
    <name evidence="10" type="ORF">CTI12_AA312620</name>
</gene>
<reference evidence="10 11" key="1">
    <citation type="journal article" date="2018" name="Mol. Plant">
        <title>The genome of Artemisia annua provides insight into the evolution of Asteraceae family and artemisinin biosynthesis.</title>
        <authorList>
            <person name="Shen Q."/>
            <person name="Zhang L."/>
            <person name="Liao Z."/>
            <person name="Wang S."/>
            <person name="Yan T."/>
            <person name="Shi P."/>
            <person name="Liu M."/>
            <person name="Fu X."/>
            <person name="Pan Q."/>
            <person name="Wang Y."/>
            <person name="Lv Z."/>
            <person name="Lu X."/>
            <person name="Zhang F."/>
            <person name="Jiang W."/>
            <person name="Ma Y."/>
            <person name="Chen M."/>
            <person name="Hao X."/>
            <person name="Li L."/>
            <person name="Tang Y."/>
            <person name="Lv G."/>
            <person name="Zhou Y."/>
            <person name="Sun X."/>
            <person name="Brodelius P.E."/>
            <person name="Rose J.K.C."/>
            <person name="Tang K."/>
        </authorList>
    </citation>
    <scope>NUCLEOTIDE SEQUENCE [LARGE SCALE GENOMIC DNA]</scope>
    <source>
        <strain evidence="11">cv. Huhao1</strain>
        <tissue evidence="10">Leaf</tissue>
    </source>
</reference>
<dbReference type="GO" id="GO:0003677">
    <property type="term" value="F:DNA binding"/>
    <property type="evidence" value="ECO:0007669"/>
    <property type="project" value="UniProtKB-KW"/>
</dbReference>
<dbReference type="InterPro" id="IPR029063">
    <property type="entry name" value="SAM-dependent_MTases_sf"/>
</dbReference>
<organism evidence="10 11">
    <name type="scientific">Artemisia annua</name>
    <name type="common">Sweet wormwood</name>
    <dbReference type="NCBI Taxonomy" id="35608"/>
    <lineage>
        <taxon>Eukaryota</taxon>
        <taxon>Viridiplantae</taxon>
        <taxon>Streptophyta</taxon>
        <taxon>Embryophyta</taxon>
        <taxon>Tracheophyta</taxon>
        <taxon>Spermatophyta</taxon>
        <taxon>Magnoliopsida</taxon>
        <taxon>eudicotyledons</taxon>
        <taxon>Gunneridae</taxon>
        <taxon>Pentapetalae</taxon>
        <taxon>asterids</taxon>
        <taxon>campanulids</taxon>
        <taxon>Asterales</taxon>
        <taxon>Asteraceae</taxon>
        <taxon>Asteroideae</taxon>
        <taxon>Anthemideae</taxon>
        <taxon>Artemisiinae</taxon>
        <taxon>Artemisia</taxon>
    </lineage>
</organism>
<evidence type="ECO:0000313" key="11">
    <source>
        <dbReference type="Proteomes" id="UP000245207"/>
    </source>
</evidence>
<dbReference type="GO" id="GO:0003886">
    <property type="term" value="F:DNA (cytosine-5-)-methyltransferase activity"/>
    <property type="evidence" value="ECO:0007669"/>
    <property type="project" value="TreeGrafter"/>
</dbReference>
<dbReference type="STRING" id="35608.A0A2U1N3X8"/>
<dbReference type="OrthoDB" id="641149at2759"/>
<dbReference type="SUPFAM" id="SSF53335">
    <property type="entry name" value="S-adenosyl-L-methionine-dependent methyltransferases"/>
    <property type="match status" value="1"/>
</dbReference>
<evidence type="ECO:0000256" key="1">
    <source>
        <dbReference type="ARBA" id="ARBA00004123"/>
    </source>
</evidence>
<evidence type="ECO:0000256" key="8">
    <source>
        <dbReference type="SAM" id="MobiDB-lite"/>
    </source>
</evidence>
<evidence type="ECO:0000256" key="4">
    <source>
        <dbReference type="ARBA" id="ARBA00022691"/>
    </source>
</evidence>
<dbReference type="AlphaFoldDB" id="A0A2U1N3X8"/>
<protein>
    <recommendedName>
        <fullName evidence="9">SAM-dependent MTase DRM-type domain-containing protein</fullName>
    </recommendedName>
</protein>
<comment type="caution">
    <text evidence="10">The sequence shown here is derived from an EMBL/GenBank/DDBJ whole genome shotgun (WGS) entry which is preliminary data.</text>
</comment>
<evidence type="ECO:0000256" key="2">
    <source>
        <dbReference type="ARBA" id="ARBA00022603"/>
    </source>
</evidence>
<accession>A0A2U1N3X8</accession>
<feature type="domain" description="SAM-dependent MTase DRM-type" evidence="9">
    <location>
        <begin position="1"/>
        <end position="151"/>
    </location>
</feature>
<evidence type="ECO:0000256" key="5">
    <source>
        <dbReference type="ARBA" id="ARBA00022737"/>
    </source>
</evidence>